<comment type="caution">
    <text evidence="11">The sequence shown here is derived from an EMBL/GenBank/DDBJ whole genome shotgun (WGS) entry which is preliminary data.</text>
</comment>
<evidence type="ECO:0000256" key="5">
    <source>
        <dbReference type="ARBA" id="ARBA00022448"/>
    </source>
</evidence>
<reference evidence="11 12" key="1">
    <citation type="journal article" date="2012" name="J. Bacteriol.">
        <title>Genome Sequence of Idiomarina xiamenensis Type Strain 10-D-4.</title>
        <authorList>
            <person name="Lai Q."/>
            <person name="Wang L."/>
            <person name="Wang W."/>
            <person name="Shao Z."/>
        </authorList>
    </citation>
    <scope>NUCLEOTIDE SEQUENCE [LARGE SCALE GENOMIC DNA]</scope>
    <source>
        <strain evidence="11 12">10-D-4</strain>
    </source>
</reference>
<sequence length="207" mass="24018">MEGLFEALALTSYWELSALLLALAYLVLAAHQSQWCWLMAAVSCSIYTVLFWHSKLYMESFLQLCYILLAGYGWWQWQYQVQQAASQVSPQGARYSWRWHWPKLLVVAAIACVCALLLAHYTDAEQPWLDSFTTCYSLFATYLVAQKARETWWYWLVIDAVYVYLYAVKGFTATALLFVLYLLLVLYAMWRWRQDSALGSSVCSENG</sequence>
<dbReference type="RefSeq" id="WP_008488225.1">
    <property type="nucleotide sequence ID" value="NZ_AMRG01000005.1"/>
</dbReference>
<dbReference type="PANTHER" id="PTHR36122:SF2">
    <property type="entry name" value="NICOTINAMIDE RIBOSIDE TRANSPORTER PNUC"/>
    <property type="match status" value="1"/>
</dbReference>
<keyword evidence="12" id="KW-1185">Reference proteome</keyword>
<dbReference type="EMBL" id="AMRG01000005">
    <property type="protein sequence ID" value="EKE84486.1"/>
    <property type="molecule type" value="Genomic_DNA"/>
</dbReference>
<proteinExistence type="inferred from homology"/>
<accession>K2JLV2</accession>
<evidence type="ECO:0000256" key="3">
    <source>
        <dbReference type="ARBA" id="ARBA00006669"/>
    </source>
</evidence>
<dbReference type="AlphaFoldDB" id="K2JLV2"/>
<comment type="similarity">
    <text evidence="3">Belongs to the nicotinamide ribonucleoside (NR) uptake permease (TC 4.B.1) family.</text>
</comment>
<keyword evidence="7 10" id="KW-0812">Transmembrane</keyword>
<dbReference type="InterPro" id="IPR006419">
    <property type="entry name" value="NMN_transpt_PnuC"/>
</dbReference>
<dbReference type="Proteomes" id="UP000014115">
    <property type="component" value="Unassembled WGS sequence"/>
</dbReference>
<dbReference type="PANTHER" id="PTHR36122">
    <property type="entry name" value="NICOTINAMIDE RIBOSIDE TRANSPORTER PNUC"/>
    <property type="match status" value="1"/>
</dbReference>
<evidence type="ECO:0000256" key="1">
    <source>
        <dbReference type="ARBA" id="ARBA00002672"/>
    </source>
</evidence>
<keyword evidence="5" id="KW-0813">Transport</keyword>
<dbReference type="PATRIC" id="fig|740709.3.peg.1109"/>
<dbReference type="Pfam" id="PF04973">
    <property type="entry name" value="NMN_transporter"/>
    <property type="match status" value="1"/>
</dbReference>
<evidence type="ECO:0000313" key="11">
    <source>
        <dbReference type="EMBL" id="EKE84486.1"/>
    </source>
</evidence>
<feature type="transmembrane region" description="Helical" evidence="10">
    <location>
        <begin position="60"/>
        <end position="77"/>
    </location>
</feature>
<evidence type="ECO:0000313" key="12">
    <source>
        <dbReference type="Proteomes" id="UP000014115"/>
    </source>
</evidence>
<keyword evidence="8 10" id="KW-1133">Transmembrane helix</keyword>
<dbReference type="NCBIfam" id="TIGR01528">
    <property type="entry name" value="NMN_trans_PnuC"/>
    <property type="match status" value="1"/>
</dbReference>
<evidence type="ECO:0000256" key="7">
    <source>
        <dbReference type="ARBA" id="ARBA00022692"/>
    </source>
</evidence>
<evidence type="ECO:0000256" key="10">
    <source>
        <dbReference type="SAM" id="Phobius"/>
    </source>
</evidence>
<keyword evidence="6" id="KW-1003">Cell membrane</keyword>
<comment type="subcellular location">
    <subcellularLocation>
        <location evidence="2">Cell membrane</location>
        <topology evidence="2">Multi-pass membrane protein</topology>
    </subcellularLocation>
</comment>
<feature type="transmembrane region" description="Helical" evidence="10">
    <location>
        <begin position="35"/>
        <end position="54"/>
    </location>
</feature>
<dbReference type="GO" id="GO:0005886">
    <property type="term" value="C:plasma membrane"/>
    <property type="evidence" value="ECO:0007669"/>
    <property type="project" value="UniProtKB-SubCell"/>
</dbReference>
<organism evidence="11 12">
    <name type="scientific">Idiomarina xiamenensis 10-D-4</name>
    <dbReference type="NCBI Taxonomy" id="740709"/>
    <lineage>
        <taxon>Bacteria</taxon>
        <taxon>Pseudomonadati</taxon>
        <taxon>Pseudomonadota</taxon>
        <taxon>Gammaproteobacteria</taxon>
        <taxon>Alteromonadales</taxon>
        <taxon>Idiomarinaceae</taxon>
        <taxon>Idiomarina</taxon>
    </lineage>
</organism>
<name>K2JLV2_9GAMM</name>
<dbReference type="OrthoDB" id="9791248at2"/>
<feature type="transmembrane region" description="Helical" evidence="10">
    <location>
        <begin position="173"/>
        <end position="190"/>
    </location>
</feature>
<dbReference type="eggNOG" id="COG3201">
    <property type="taxonomic scope" value="Bacteria"/>
</dbReference>
<dbReference type="GO" id="GO:0034257">
    <property type="term" value="F:nicotinamide riboside transmembrane transporter activity"/>
    <property type="evidence" value="ECO:0007669"/>
    <property type="project" value="InterPro"/>
</dbReference>
<evidence type="ECO:0000256" key="4">
    <source>
        <dbReference type="ARBA" id="ARBA00017522"/>
    </source>
</evidence>
<dbReference type="STRING" id="740709.A10D4_05442"/>
<protein>
    <recommendedName>
        <fullName evidence="4">Nicotinamide riboside transporter PnuC</fullName>
    </recommendedName>
</protein>
<gene>
    <name evidence="11" type="ORF">A10D4_05442</name>
</gene>
<feature type="transmembrane region" description="Helical" evidence="10">
    <location>
        <begin position="12"/>
        <end position="28"/>
    </location>
</feature>
<evidence type="ECO:0000256" key="9">
    <source>
        <dbReference type="ARBA" id="ARBA00023136"/>
    </source>
</evidence>
<feature type="transmembrane region" description="Helical" evidence="10">
    <location>
        <begin position="104"/>
        <end position="122"/>
    </location>
</feature>
<evidence type="ECO:0000256" key="6">
    <source>
        <dbReference type="ARBA" id="ARBA00022475"/>
    </source>
</evidence>
<keyword evidence="9 10" id="KW-0472">Membrane</keyword>
<evidence type="ECO:0000256" key="2">
    <source>
        <dbReference type="ARBA" id="ARBA00004651"/>
    </source>
</evidence>
<evidence type="ECO:0000256" key="8">
    <source>
        <dbReference type="ARBA" id="ARBA00022989"/>
    </source>
</evidence>
<comment type="function">
    <text evidence="1">Required for nicotinamide riboside transport across the inner membrane.</text>
</comment>